<protein>
    <recommendedName>
        <fullName evidence="3">Solute-binding protein family 3/N-terminal domain-containing protein</fullName>
    </recommendedName>
</protein>
<dbReference type="RefSeq" id="WP_187805850.1">
    <property type="nucleotide sequence ID" value="NZ_LZEU01000001.1"/>
</dbReference>
<dbReference type="Gene3D" id="3.40.190.10">
    <property type="entry name" value="Periplasmic binding protein-like II"/>
    <property type="match status" value="2"/>
</dbReference>
<proteinExistence type="predicted"/>
<sequence length="232" mass="25726">MLALLVCISARAEPREVEIYMAEAAPLTMISGVRHGLIGDVAFAVLERAGYRAVVRNAPLLRAQKRVMEGRNVLITPLSRTPERESRFTWAVNVLPLQRAFFTLDEPVTSLEAAKRYRVIAVGTGTAQVEILRANGFREDQLHSLRLGESPVQLLRIGRVDAWFTTIPEGRHDWDGGPALRMSPPLAATDMYIGCSLDCDPVLVQALRKAIESMRADGSLQRMIEVYLPPPP</sequence>
<evidence type="ECO:0008006" key="3">
    <source>
        <dbReference type="Google" id="ProtNLM"/>
    </source>
</evidence>
<dbReference type="PANTHER" id="PTHR38834">
    <property type="entry name" value="PERIPLASMIC SUBSTRATE BINDING PROTEIN FAMILY 3"/>
    <property type="match status" value="1"/>
</dbReference>
<comment type="caution">
    <text evidence="1">The sequence shown here is derived from an EMBL/GenBank/DDBJ whole genome shotgun (WGS) entry which is preliminary data.</text>
</comment>
<evidence type="ECO:0000313" key="1">
    <source>
        <dbReference type="EMBL" id="MBC9250777.1"/>
    </source>
</evidence>
<reference evidence="1 2" key="1">
    <citation type="submission" date="2016-06" db="EMBL/GenBank/DDBJ databases">
        <authorList>
            <person name="Ramos C."/>
            <person name="Pintado A."/>
            <person name="Crespo-Gomez J.I."/>
        </authorList>
    </citation>
    <scope>NUCLEOTIDE SEQUENCE [LARGE SCALE GENOMIC DNA]</scope>
    <source>
        <strain evidence="1 2">AVO110</strain>
    </source>
</reference>
<accession>A0ABR7S174</accession>
<keyword evidence="2" id="KW-1185">Reference proteome</keyword>
<dbReference type="EMBL" id="LZEU01000001">
    <property type="protein sequence ID" value="MBC9250777.1"/>
    <property type="molecule type" value="Genomic_DNA"/>
</dbReference>
<dbReference type="Proteomes" id="UP000744555">
    <property type="component" value="Unassembled WGS sequence"/>
</dbReference>
<name>A0ABR7S174_AQUAC</name>
<evidence type="ECO:0000313" key="2">
    <source>
        <dbReference type="Proteomes" id="UP000744555"/>
    </source>
</evidence>
<dbReference type="SUPFAM" id="SSF53850">
    <property type="entry name" value="Periplasmic binding protein-like II"/>
    <property type="match status" value="1"/>
</dbReference>
<gene>
    <name evidence="1" type="ORF">A9179_10860</name>
</gene>
<organism evidence="1 2">
    <name type="scientific">Aquipseudomonas alcaligenes</name>
    <name type="common">Pseudomonas alcaligenes</name>
    <dbReference type="NCBI Taxonomy" id="43263"/>
    <lineage>
        <taxon>Bacteria</taxon>
        <taxon>Pseudomonadati</taxon>
        <taxon>Pseudomonadota</taxon>
        <taxon>Gammaproteobacteria</taxon>
        <taxon>Pseudomonadales</taxon>
        <taxon>Pseudomonadaceae</taxon>
        <taxon>Aquipseudomonas</taxon>
    </lineage>
</organism>
<dbReference type="PANTHER" id="PTHR38834:SF3">
    <property type="entry name" value="SOLUTE-BINDING PROTEIN FAMILY 3_N-TERMINAL DOMAIN-CONTAINING PROTEIN"/>
    <property type="match status" value="1"/>
</dbReference>